<dbReference type="InterPro" id="IPR046868">
    <property type="entry name" value="BAR_4"/>
</dbReference>
<feature type="domain" description="PH" evidence="3">
    <location>
        <begin position="490"/>
        <end position="613"/>
    </location>
</feature>
<keyword evidence="5" id="KW-1185">Reference proteome</keyword>
<feature type="region of interest" description="Disordered" evidence="2">
    <location>
        <begin position="1"/>
        <end position="22"/>
    </location>
</feature>
<feature type="compositionally biased region" description="Polar residues" evidence="2">
    <location>
        <begin position="863"/>
        <end position="883"/>
    </location>
</feature>
<dbReference type="InterPro" id="IPR001849">
    <property type="entry name" value="PH_domain"/>
</dbReference>
<dbReference type="Proteomes" id="UP000837801">
    <property type="component" value="Unassembled WGS sequence"/>
</dbReference>
<protein>
    <recommendedName>
        <fullName evidence="3">PH domain-containing protein</fullName>
    </recommendedName>
</protein>
<feature type="region of interest" description="Disordered" evidence="2">
    <location>
        <begin position="816"/>
        <end position="840"/>
    </location>
</feature>
<feature type="compositionally biased region" description="Polar residues" evidence="2">
    <location>
        <begin position="11"/>
        <end position="22"/>
    </location>
</feature>
<feature type="region of interest" description="Disordered" evidence="2">
    <location>
        <begin position="860"/>
        <end position="883"/>
    </location>
</feature>
<feature type="compositionally biased region" description="Polar residues" evidence="2">
    <location>
        <begin position="108"/>
        <end position="140"/>
    </location>
</feature>
<sequence>MYNFVKEEALPSSNQDSPYYSNLPSPGSKPIDSLIFYFKCWKKFIKSLIYYLKEVALVKEFTSKINLQLINSVLFPGAMNLPLKYMTEVSSSISTPPKEVKKTLSGNSLVSMGQGNHSSSDLTPNQSRPHLFKTKSNQSFLKPKSHLQSTHSTTWSSGTSPQKDGGAITPVSTNSSTANNNGHHKNLSLGSLTSFSGERKDKQSYNANGSSGNPSAHSHATDEVQQPRGKLYDNDIQVPKNFFNPETSLFPNLPNLLVDDHFHAYQGELKTFKEINSKLVGRLESLLKNLTIKIKEIKSSLRNDSFANQNLVKEISDTGRILNNYMTSVERYSRADKPVLKRIVTEDGNDDEEEMGVLDDPFLLKLRVDYQLKTQLVQENYGFAAYLNLQNIARDLSNYILKDLKIITNKFGKLIDQESCYNDQSVSALYNQLVKVTSGSKPEDEWNYFIAHNANFINTQPNIPGASNPYRHARSFNSLVIPYSNSVHNKCIRNGMIYKKSKILKNYNAFYYILTCNYLHEYKVPDSSGGDGTKKDGKSEKKKHEAKNKIGGLIGPFDVPEKSYNLNDYILKIKNDDKFILQSISNKSKKFIFKCSCEQEFNNWWTDLSEVLKFGPRHLERFEFVESKILKVKQSRTTTKSGTRSGTNSGVGSVNVSPVVTPPAKMTLNLGGLNNNTALNAMYTPCIVTPQPLDSHGRKIEEKNPFETTFFEDGSHSATVPTTPDGVASLNNSQKSHYSPANSPLQSPTINTSYILGGAMSPNGSSGSSSGAAGVPVADNQASGVIAAHENYLQIQQQYLRQQQDLLNERIKANEEEQQHIPELHRASSSSSLNSIMPPQSNINTLLNNFQLPKPERNELQRNELQPTESASSIPTVFVSSDH</sequence>
<feature type="region of interest" description="Disordered" evidence="2">
    <location>
        <begin position="527"/>
        <end position="546"/>
    </location>
</feature>
<evidence type="ECO:0000259" key="3">
    <source>
        <dbReference type="PROSITE" id="PS50003"/>
    </source>
</evidence>
<evidence type="ECO:0000256" key="1">
    <source>
        <dbReference type="ARBA" id="ARBA00022553"/>
    </source>
</evidence>
<reference evidence="4" key="1">
    <citation type="submission" date="2022-03" db="EMBL/GenBank/DDBJ databases">
        <authorList>
            <person name="Legras J.-L."/>
            <person name="Devillers H."/>
            <person name="Grondin C."/>
        </authorList>
    </citation>
    <scope>NUCLEOTIDE SEQUENCE</scope>
    <source>
        <strain evidence="4">CLIB 1423</strain>
    </source>
</reference>
<feature type="compositionally biased region" description="Polar residues" evidence="2">
    <location>
        <begin position="729"/>
        <end position="754"/>
    </location>
</feature>
<feature type="region of interest" description="Disordered" evidence="2">
    <location>
        <begin position="636"/>
        <end position="656"/>
    </location>
</feature>
<feature type="compositionally biased region" description="Low complexity" evidence="2">
    <location>
        <begin position="149"/>
        <end position="160"/>
    </location>
</feature>
<dbReference type="PROSITE" id="PS50003">
    <property type="entry name" value="PH_DOMAIN"/>
    <property type="match status" value="1"/>
</dbReference>
<organism evidence="4 5">
    <name type="scientific">[Candida] railenensis</name>
    <dbReference type="NCBI Taxonomy" id="45579"/>
    <lineage>
        <taxon>Eukaryota</taxon>
        <taxon>Fungi</taxon>
        <taxon>Dikarya</taxon>
        <taxon>Ascomycota</taxon>
        <taxon>Saccharomycotina</taxon>
        <taxon>Pichiomycetes</taxon>
        <taxon>Debaryomycetaceae</taxon>
        <taxon>Kurtzmaniella</taxon>
    </lineage>
</organism>
<dbReference type="EMBL" id="CAKXYY010000002">
    <property type="protein sequence ID" value="CAH2350905.1"/>
    <property type="molecule type" value="Genomic_DNA"/>
</dbReference>
<dbReference type="SUPFAM" id="SSF50729">
    <property type="entry name" value="PH domain-like"/>
    <property type="match status" value="1"/>
</dbReference>
<dbReference type="PANTHER" id="PTHR31941">
    <property type="entry name" value="CYTOSKELETAL SIGNALING PROTEIN SLM1"/>
    <property type="match status" value="1"/>
</dbReference>
<feature type="region of interest" description="Disordered" evidence="2">
    <location>
        <begin position="108"/>
        <end position="225"/>
    </location>
</feature>
<dbReference type="InterPro" id="IPR011993">
    <property type="entry name" value="PH-like_dom_sf"/>
</dbReference>
<feature type="compositionally biased region" description="Polar residues" evidence="2">
    <location>
        <begin position="204"/>
        <end position="218"/>
    </location>
</feature>
<evidence type="ECO:0000313" key="4">
    <source>
        <dbReference type="EMBL" id="CAH2350905.1"/>
    </source>
</evidence>
<dbReference type="Gene3D" id="2.30.29.30">
    <property type="entry name" value="Pleckstrin-homology domain (PH domain)/Phosphotyrosine-binding domain (PTB)"/>
    <property type="match status" value="1"/>
</dbReference>
<keyword evidence="1" id="KW-0597">Phosphoprotein</keyword>
<dbReference type="OrthoDB" id="2264563at2759"/>
<feature type="compositionally biased region" description="Polar residues" evidence="2">
    <location>
        <begin position="170"/>
        <end position="181"/>
    </location>
</feature>
<feature type="region of interest" description="Disordered" evidence="2">
    <location>
        <begin position="711"/>
        <end position="756"/>
    </location>
</feature>
<dbReference type="AlphaFoldDB" id="A0A9P0QM26"/>
<dbReference type="PANTHER" id="PTHR31941:SF15">
    <property type="entry name" value="ACTIVATOR OF SKN7 PROTEIN 10-RELATED"/>
    <property type="match status" value="1"/>
</dbReference>
<accession>A0A9P0QM26</accession>
<feature type="compositionally biased region" description="Basic and acidic residues" evidence="2">
    <location>
        <begin position="816"/>
        <end position="826"/>
    </location>
</feature>
<dbReference type="InterPro" id="IPR046869">
    <property type="entry name" value="SLM1/RGC1-like_PH"/>
</dbReference>
<proteinExistence type="predicted"/>
<dbReference type="SMART" id="SM00233">
    <property type="entry name" value="PH"/>
    <property type="match status" value="1"/>
</dbReference>
<gene>
    <name evidence="4" type="ORF">CLIB1423_02S07800</name>
</gene>
<dbReference type="Pfam" id="PF20400">
    <property type="entry name" value="BAR_4"/>
    <property type="match status" value="1"/>
</dbReference>
<name>A0A9P0QM26_9ASCO</name>
<comment type="caution">
    <text evidence="4">The sequence shown here is derived from an EMBL/GenBank/DDBJ whole genome shotgun (WGS) entry which is preliminary data.</text>
</comment>
<dbReference type="Pfam" id="PF20399">
    <property type="entry name" value="PH_20"/>
    <property type="match status" value="1"/>
</dbReference>
<evidence type="ECO:0000313" key="5">
    <source>
        <dbReference type="Proteomes" id="UP000837801"/>
    </source>
</evidence>
<evidence type="ECO:0000256" key="2">
    <source>
        <dbReference type="SAM" id="MobiDB-lite"/>
    </source>
</evidence>
<feature type="compositionally biased region" description="Basic and acidic residues" evidence="2">
    <location>
        <begin position="532"/>
        <end position="543"/>
    </location>
</feature>